<evidence type="ECO:0000259" key="2">
    <source>
        <dbReference type="Pfam" id="PF01593"/>
    </source>
</evidence>
<protein>
    <recommendedName>
        <fullName evidence="2">Amine oxidase domain-containing protein</fullName>
    </recommendedName>
</protein>
<dbReference type="InterPro" id="IPR036188">
    <property type="entry name" value="FAD/NAD-bd_sf"/>
</dbReference>
<dbReference type="AlphaFoldDB" id="A0A409VUI6"/>
<dbReference type="InParanoid" id="A0A409VUI6"/>
<dbReference type="OrthoDB" id="5977668at2759"/>
<evidence type="ECO:0000256" key="1">
    <source>
        <dbReference type="SAM" id="Phobius"/>
    </source>
</evidence>
<evidence type="ECO:0000313" key="3">
    <source>
        <dbReference type="EMBL" id="PPQ69909.1"/>
    </source>
</evidence>
<dbReference type="Gene3D" id="1.10.405.20">
    <property type="match status" value="1"/>
</dbReference>
<reference evidence="3 4" key="1">
    <citation type="journal article" date="2018" name="Evol. Lett.">
        <title>Horizontal gene cluster transfer increased hallucinogenic mushroom diversity.</title>
        <authorList>
            <person name="Reynolds H.T."/>
            <person name="Vijayakumar V."/>
            <person name="Gluck-Thaler E."/>
            <person name="Korotkin H.B."/>
            <person name="Matheny P.B."/>
            <person name="Slot J.C."/>
        </authorList>
    </citation>
    <scope>NUCLEOTIDE SEQUENCE [LARGE SCALE GENOMIC DNA]</scope>
    <source>
        <strain evidence="3 4">2629</strain>
    </source>
</reference>
<keyword evidence="1" id="KW-0472">Membrane</keyword>
<accession>A0A409VUI6</accession>
<keyword evidence="4" id="KW-1185">Reference proteome</keyword>
<feature type="transmembrane region" description="Helical" evidence="1">
    <location>
        <begin position="545"/>
        <end position="569"/>
    </location>
</feature>
<dbReference type="EMBL" id="NHTK01005971">
    <property type="protein sequence ID" value="PPQ69909.1"/>
    <property type="molecule type" value="Genomic_DNA"/>
</dbReference>
<dbReference type="Pfam" id="PF01593">
    <property type="entry name" value="Amino_oxidase"/>
    <property type="match status" value="1"/>
</dbReference>
<dbReference type="GO" id="GO:0016491">
    <property type="term" value="F:oxidoreductase activity"/>
    <property type="evidence" value="ECO:0007669"/>
    <property type="project" value="InterPro"/>
</dbReference>
<dbReference type="InterPro" id="IPR050464">
    <property type="entry name" value="Zeta_carotene_desat/Oxidored"/>
</dbReference>
<dbReference type="PANTHER" id="PTHR42923:SF17">
    <property type="entry name" value="AMINE OXIDASE DOMAIN-CONTAINING PROTEIN"/>
    <property type="match status" value="1"/>
</dbReference>
<gene>
    <name evidence="3" type="ORF">CVT24_003243</name>
</gene>
<dbReference type="PANTHER" id="PTHR42923">
    <property type="entry name" value="PROTOPORPHYRINOGEN OXIDASE"/>
    <property type="match status" value="1"/>
</dbReference>
<keyword evidence="1" id="KW-0812">Transmembrane</keyword>
<name>A0A409VUI6_9AGAR</name>
<dbReference type="SUPFAM" id="SSF51905">
    <property type="entry name" value="FAD/NAD(P)-binding domain"/>
    <property type="match status" value="1"/>
</dbReference>
<comment type="caution">
    <text evidence="3">The sequence shown here is derived from an EMBL/GenBank/DDBJ whole genome shotgun (WGS) entry which is preliminary data.</text>
</comment>
<dbReference type="Gene3D" id="3.30.70.1990">
    <property type="match status" value="1"/>
</dbReference>
<sequence>MKVAVVGSGVSGLAATWLLNEHSDHTVHLYESDYRPGGHANTVHYIPKGKGWQAGVDVDTGFIVFNPSTYPNFLRFLRLFPPKGKSSEWFSRFSRGSSSSTEVDQGITINETEMTFSISRDSGAFEWAGKNLATVFCQPYRLLDPGMWRMIYDVLRFNACARRVLLEDQYEEISIGEYLTKEGYSDAFRMNYLIPMTAAIWSTPPDKCFLDFPARTLIQFMYNHHLLQITGKPSWMTIKGGSHKYVNQILSKLPKEQYHISTPVTCVKTVTPDGSKKPQVIITTGNGEEVAYDHVILACHSDTGLKLLRAGNVTHDEERILSQFQWNKNEAILHADEKLMPRSRIAWSCWNYLAFTKNNSDSKSTEGDDSSEFEETLYPEDPTDKGKVLLKPMTPVFSTVEVNQVSLYGPVLVTLNPPFEPDPETVFGRWKYEHPVLDSQALRAQQEMHKIQNKRSISFAGAYLKYGFHEDGFTSGLLAACALDEDSGLPRLPHRNSPSTVIPTRDRTVRPPFPIQHADRHLAVQRDSGFFFYYCMAKLFDRIEALGITVVLGVLGSFTLALIACALGVQDAA</sequence>
<dbReference type="STRING" id="181874.A0A409VUI6"/>
<organism evidence="3 4">
    <name type="scientific">Panaeolus cyanescens</name>
    <dbReference type="NCBI Taxonomy" id="181874"/>
    <lineage>
        <taxon>Eukaryota</taxon>
        <taxon>Fungi</taxon>
        <taxon>Dikarya</taxon>
        <taxon>Basidiomycota</taxon>
        <taxon>Agaricomycotina</taxon>
        <taxon>Agaricomycetes</taxon>
        <taxon>Agaricomycetidae</taxon>
        <taxon>Agaricales</taxon>
        <taxon>Agaricineae</taxon>
        <taxon>Galeropsidaceae</taxon>
        <taxon>Panaeolus</taxon>
    </lineage>
</organism>
<feature type="domain" description="Amine oxidase" evidence="2">
    <location>
        <begin position="10"/>
        <end position="483"/>
    </location>
</feature>
<dbReference type="Gene3D" id="3.50.50.60">
    <property type="entry name" value="FAD/NAD(P)-binding domain"/>
    <property type="match status" value="1"/>
</dbReference>
<proteinExistence type="predicted"/>
<evidence type="ECO:0000313" key="4">
    <source>
        <dbReference type="Proteomes" id="UP000284842"/>
    </source>
</evidence>
<dbReference type="Proteomes" id="UP000284842">
    <property type="component" value="Unassembled WGS sequence"/>
</dbReference>
<keyword evidence="1" id="KW-1133">Transmembrane helix</keyword>
<dbReference type="InterPro" id="IPR002937">
    <property type="entry name" value="Amino_oxidase"/>
</dbReference>